<keyword evidence="2" id="KW-0808">Transferase</keyword>
<proteinExistence type="predicted"/>
<accession>A0ABN6QJ46</accession>
<dbReference type="Gene3D" id="3.40.50.150">
    <property type="entry name" value="Vaccinia Virus protein VP39"/>
    <property type="match status" value="1"/>
</dbReference>
<dbReference type="CDD" id="cd02440">
    <property type="entry name" value="AdoMet_MTases"/>
    <property type="match status" value="1"/>
</dbReference>
<dbReference type="InterPro" id="IPR029063">
    <property type="entry name" value="SAM-dependent_MTases_sf"/>
</dbReference>
<keyword evidence="3" id="KW-1185">Reference proteome</keyword>
<dbReference type="InterPro" id="IPR050447">
    <property type="entry name" value="Erg6_SMT_methyltransf"/>
</dbReference>
<feature type="domain" description="Methyltransferase" evidence="1">
    <location>
        <begin position="38"/>
        <end position="126"/>
    </location>
</feature>
<organism evidence="2 3">
    <name type="scientific">Akkermansia biwaensis</name>
    <dbReference type="NCBI Taxonomy" id="2946555"/>
    <lineage>
        <taxon>Bacteria</taxon>
        <taxon>Pseudomonadati</taxon>
        <taxon>Verrucomicrobiota</taxon>
        <taxon>Verrucomicrobiia</taxon>
        <taxon>Verrucomicrobiales</taxon>
        <taxon>Akkermansiaceae</taxon>
        <taxon>Akkermansia</taxon>
    </lineage>
</organism>
<dbReference type="GO" id="GO:0032259">
    <property type="term" value="P:methylation"/>
    <property type="evidence" value="ECO:0007669"/>
    <property type="project" value="UniProtKB-KW"/>
</dbReference>
<evidence type="ECO:0000313" key="2">
    <source>
        <dbReference type="EMBL" id="BDL43719.1"/>
    </source>
</evidence>
<dbReference type="GO" id="GO:0008168">
    <property type="term" value="F:methyltransferase activity"/>
    <property type="evidence" value="ECO:0007669"/>
    <property type="project" value="UniProtKB-KW"/>
</dbReference>
<dbReference type="EMBL" id="AP025943">
    <property type="protein sequence ID" value="BDL43719.1"/>
    <property type="molecule type" value="Genomic_DNA"/>
</dbReference>
<dbReference type="PANTHER" id="PTHR44068">
    <property type="entry name" value="ZGC:194242"/>
    <property type="match status" value="1"/>
</dbReference>
<evidence type="ECO:0000313" key="3">
    <source>
        <dbReference type="Proteomes" id="UP001062263"/>
    </source>
</evidence>
<dbReference type="Pfam" id="PF13649">
    <property type="entry name" value="Methyltransf_25"/>
    <property type="match status" value="1"/>
</dbReference>
<dbReference type="SUPFAM" id="SSF53335">
    <property type="entry name" value="S-adenosyl-L-methionine-dependent methyltransferases"/>
    <property type="match status" value="1"/>
</dbReference>
<protein>
    <submittedName>
        <fullName evidence="2">SAM-dependent methyltransferase</fullName>
    </submittedName>
</protein>
<sequence>MKTYLEQQYLNENMMGPNAITLLKELSCQIPLEPSMRVLDLGCGRGLTSAYLADTFGVQVFALDLWIPATENYLRFRELGLDSRIIPLHGDAGNMPFAEEYFDAVVSVDSYHYFGRDEKYMDSCLAPLVKHGGLIALALPGLKKELTDGLPPEMALSWTEEDIETIHSAGWWAELLSKSREVELLSVREMDSFDECWADWLACDNPYAVGDRRAMEAGAGKYMNFISAVCRRK</sequence>
<name>A0ABN6QJ46_9BACT</name>
<dbReference type="PANTHER" id="PTHR44068:SF11">
    <property type="entry name" value="GERANYL DIPHOSPHATE 2-C-METHYLTRANSFERASE"/>
    <property type="match status" value="1"/>
</dbReference>
<dbReference type="InterPro" id="IPR041698">
    <property type="entry name" value="Methyltransf_25"/>
</dbReference>
<evidence type="ECO:0000259" key="1">
    <source>
        <dbReference type="Pfam" id="PF13649"/>
    </source>
</evidence>
<gene>
    <name evidence="2" type="ORF">Abiwalacus_12930</name>
</gene>
<keyword evidence="2" id="KW-0489">Methyltransferase</keyword>
<dbReference type="Proteomes" id="UP001062263">
    <property type="component" value="Chromosome"/>
</dbReference>
<reference evidence="2" key="1">
    <citation type="submission" date="2022-06" db="EMBL/GenBank/DDBJ databases">
        <title>Akkermansia biwalacus sp. nov., an anaerobic mucin-degrading bacterium isolated from human intestine.</title>
        <authorList>
            <person name="Kobayashi Y."/>
            <person name="Inoue S."/>
            <person name="Kawahara T."/>
            <person name="Kohda N."/>
        </authorList>
    </citation>
    <scope>NUCLEOTIDE SEQUENCE</scope>
    <source>
        <strain evidence="2">WON2089</strain>
    </source>
</reference>